<dbReference type="RefSeq" id="WP_121902632.1">
    <property type="nucleotide sequence ID" value="NZ_REFW01000005.1"/>
</dbReference>
<dbReference type="InterPro" id="IPR044946">
    <property type="entry name" value="Restrct_endonuc_typeI_TRD_sf"/>
</dbReference>
<evidence type="ECO:0000259" key="5">
    <source>
        <dbReference type="Pfam" id="PF01420"/>
    </source>
</evidence>
<comment type="similarity">
    <text evidence="1">Belongs to the type-I restriction system S methylase family.</text>
</comment>
<accession>A0A3M0G835</accession>
<dbReference type="SUPFAM" id="SSF116734">
    <property type="entry name" value="DNA methylase specificity domain"/>
    <property type="match status" value="2"/>
</dbReference>
<evidence type="ECO:0000313" key="6">
    <source>
        <dbReference type="EMBL" id="RMB57853.1"/>
    </source>
</evidence>
<dbReference type="InterPro" id="IPR000055">
    <property type="entry name" value="Restrct_endonuc_typeI_TRD"/>
</dbReference>
<sequence length="421" mass="47187">MQVVLAHLPAAWRRVAMSRLSTRPITAGADYVAQPRVPNDVRYVRTTDVKTLQTLTSDESAVGVSASEAEAALATTGDILMTRSGSLGTSYFHQSSEPVCFAGYLVRMRPDLKRTDGRFLAWWASSQDHKDQIAVGATRSTIDNFSAAKFRAMRVPLPPLDEQRHVADFLDRETAQIDALIEKQGNLISTLVERRTALIRHAIGGGATGGTLERRSQSWLGPVPEHWSQRPLWSMFRREKRTGFVDEPMVSVFREFGVVFKGDFDNLNVTAEDRSIYQLVEPGWLVVNRMKAWQGSLGISAIRGISSGHYICFRPMHSERPDFLNWLFRSPQYREGLAANSRGVRPGQAEIDNLLLRQMPVLVPPLEEQTRIVDFLERETSKVDELIARSGLFIELARERRAALITAAVTGQLDVTRKEVA</sequence>
<evidence type="ECO:0000256" key="1">
    <source>
        <dbReference type="ARBA" id="ARBA00010923"/>
    </source>
</evidence>
<dbReference type="Gene3D" id="3.90.220.20">
    <property type="entry name" value="DNA methylase specificity domains"/>
    <property type="match status" value="2"/>
</dbReference>
<gene>
    <name evidence="6" type="ORF">EAX62_15480</name>
</gene>
<keyword evidence="2" id="KW-0680">Restriction system</keyword>
<protein>
    <recommendedName>
        <fullName evidence="5">Type I restriction modification DNA specificity domain-containing protein</fullName>
    </recommendedName>
</protein>
<feature type="domain" description="Type I restriction modification DNA specificity" evidence="5">
    <location>
        <begin position="40"/>
        <end position="182"/>
    </location>
</feature>
<dbReference type="PANTHER" id="PTHR43140">
    <property type="entry name" value="TYPE-1 RESTRICTION ENZYME ECOKI SPECIFICITY PROTEIN"/>
    <property type="match status" value="1"/>
</dbReference>
<dbReference type="GO" id="GO:0003677">
    <property type="term" value="F:DNA binding"/>
    <property type="evidence" value="ECO:0007669"/>
    <property type="project" value="UniProtKB-KW"/>
</dbReference>
<dbReference type="PANTHER" id="PTHR43140:SF1">
    <property type="entry name" value="TYPE I RESTRICTION ENZYME ECOKI SPECIFICITY SUBUNIT"/>
    <property type="match status" value="1"/>
</dbReference>
<keyword evidence="3" id="KW-0238">DNA-binding</keyword>
<proteinExistence type="inferred from homology"/>
<keyword evidence="7" id="KW-1185">Reference proteome</keyword>
<dbReference type="AlphaFoldDB" id="A0A3M0G835"/>
<dbReference type="GO" id="GO:0009307">
    <property type="term" value="P:DNA restriction-modification system"/>
    <property type="evidence" value="ECO:0007669"/>
    <property type="project" value="UniProtKB-KW"/>
</dbReference>
<evidence type="ECO:0000256" key="2">
    <source>
        <dbReference type="ARBA" id="ARBA00022747"/>
    </source>
</evidence>
<dbReference type="Proteomes" id="UP000275256">
    <property type="component" value="Unassembled WGS sequence"/>
</dbReference>
<evidence type="ECO:0000256" key="3">
    <source>
        <dbReference type="ARBA" id="ARBA00023125"/>
    </source>
</evidence>
<name>A0A3M0G835_9ACTN</name>
<dbReference type="EMBL" id="REFW01000005">
    <property type="protein sequence ID" value="RMB57853.1"/>
    <property type="molecule type" value="Genomic_DNA"/>
</dbReference>
<organism evidence="6 7">
    <name type="scientific">Tessaracoccus antarcticus</name>
    <dbReference type="NCBI Taxonomy" id="2479848"/>
    <lineage>
        <taxon>Bacteria</taxon>
        <taxon>Bacillati</taxon>
        <taxon>Actinomycetota</taxon>
        <taxon>Actinomycetes</taxon>
        <taxon>Propionibacteriales</taxon>
        <taxon>Propionibacteriaceae</taxon>
        <taxon>Tessaracoccus</taxon>
    </lineage>
</organism>
<comment type="subunit">
    <text evidence="4">The methyltransferase is composed of M and S polypeptides.</text>
</comment>
<dbReference type="Pfam" id="PF01420">
    <property type="entry name" value="Methylase_S"/>
    <property type="match status" value="1"/>
</dbReference>
<evidence type="ECO:0000256" key="4">
    <source>
        <dbReference type="ARBA" id="ARBA00038652"/>
    </source>
</evidence>
<dbReference type="InterPro" id="IPR051212">
    <property type="entry name" value="Type-I_RE_S_subunit"/>
</dbReference>
<evidence type="ECO:0000313" key="7">
    <source>
        <dbReference type="Proteomes" id="UP000275256"/>
    </source>
</evidence>
<comment type="caution">
    <text evidence="6">The sequence shown here is derived from an EMBL/GenBank/DDBJ whole genome shotgun (WGS) entry which is preliminary data.</text>
</comment>
<reference evidence="6 7" key="1">
    <citation type="submission" date="2018-10" db="EMBL/GenBank/DDBJ databases">
        <title>Tessaracoccus antarcticuss sp. nov., isolated from sediment.</title>
        <authorList>
            <person name="Zhou L.Y."/>
            <person name="Du Z.J."/>
        </authorList>
    </citation>
    <scope>NUCLEOTIDE SEQUENCE [LARGE SCALE GENOMIC DNA]</scope>
    <source>
        <strain evidence="6 7">JDX10</strain>
    </source>
</reference>